<accession>W9CLA6</accession>
<dbReference type="Proteomes" id="UP000019487">
    <property type="component" value="Unassembled WGS sequence"/>
</dbReference>
<comment type="caution">
    <text evidence="1">The sequence shown here is derived from an EMBL/GenBank/DDBJ whole genome shotgun (WGS) entry which is preliminary data.</text>
</comment>
<evidence type="ECO:0000313" key="2">
    <source>
        <dbReference type="Proteomes" id="UP000019487"/>
    </source>
</evidence>
<dbReference type="Gene3D" id="1.10.3210.50">
    <property type="match status" value="1"/>
</dbReference>
<gene>
    <name evidence="1" type="ORF">SBOR_4312</name>
</gene>
<evidence type="ECO:0000313" key="1">
    <source>
        <dbReference type="EMBL" id="ESZ95285.1"/>
    </source>
</evidence>
<dbReference type="HOGENOM" id="CLU_036524_0_1_1"/>
<keyword evidence="2" id="KW-1185">Reference proteome</keyword>
<name>W9CLA6_SCLBF</name>
<proteinExistence type="predicted"/>
<dbReference type="PANTHER" id="PTHR33594">
    <property type="entry name" value="SUPERFAMILY HYDROLASE, PUTATIVE (AFU_ORTHOLOGUE AFUA_1G03035)-RELATED"/>
    <property type="match status" value="1"/>
</dbReference>
<dbReference type="SUPFAM" id="SSF109604">
    <property type="entry name" value="HD-domain/PDEase-like"/>
    <property type="match status" value="1"/>
</dbReference>
<dbReference type="AlphaFoldDB" id="W9CLA6"/>
<dbReference type="PANTHER" id="PTHR33594:SF1">
    <property type="entry name" value="HD_PDEASE DOMAIN-CONTAINING PROTEIN"/>
    <property type="match status" value="1"/>
</dbReference>
<dbReference type="OrthoDB" id="16547at2759"/>
<sequence length="225" mass="25405">MAFAAELVLKVEDYVKQYMSKYDASHDFAHIKRVVSRAHFIHARIIANATTKGQPVPQYDMTTITLSALLHDVGDRKYVDMEKEDPKTMINDLLLNLGADPGLASKVQTICSGVSHHEEIKDLQHVQNLIIQYPELAIVQDADRIDALGAIGIGRVFTYGGAKTLRPMLDSINVFDTKLLSLEPLMKTEPGREMAREAVKRLEIFRKWWIGEVVIEDGYTLRITQ</sequence>
<dbReference type="InterPro" id="IPR003607">
    <property type="entry name" value="HD/PDEase_dom"/>
</dbReference>
<dbReference type="STRING" id="1432307.W9CLA6"/>
<protein>
    <submittedName>
        <fullName evidence="1">HD domain-containing protein</fullName>
    </submittedName>
</protein>
<dbReference type="CDD" id="cd00077">
    <property type="entry name" value="HDc"/>
    <property type="match status" value="1"/>
</dbReference>
<organism evidence="1 2">
    <name type="scientific">Sclerotinia borealis (strain F-4128)</name>
    <dbReference type="NCBI Taxonomy" id="1432307"/>
    <lineage>
        <taxon>Eukaryota</taxon>
        <taxon>Fungi</taxon>
        <taxon>Dikarya</taxon>
        <taxon>Ascomycota</taxon>
        <taxon>Pezizomycotina</taxon>
        <taxon>Leotiomycetes</taxon>
        <taxon>Helotiales</taxon>
        <taxon>Sclerotiniaceae</taxon>
        <taxon>Sclerotinia</taxon>
    </lineage>
</organism>
<dbReference type="EMBL" id="AYSA01000194">
    <property type="protein sequence ID" value="ESZ95285.1"/>
    <property type="molecule type" value="Genomic_DNA"/>
</dbReference>
<reference evidence="1 2" key="1">
    <citation type="journal article" date="2014" name="Genome Announc.">
        <title>Draft genome sequence of Sclerotinia borealis, a psychrophilic plant pathogenic fungus.</title>
        <authorList>
            <person name="Mardanov A.V."/>
            <person name="Beletsky A.V."/>
            <person name="Kadnikov V.V."/>
            <person name="Ignatov A.N."/>
            <person name="Ravin N.V."/>
        </authorList>
    </citation>
    <scope>NUCLEOTIDE SEQUENCE [LARGE SCALE GENOMIC DNA]</scope>
    <source>
        <strain evidence="2">F-4157</strain>
    </source>
</reference>